<keyword evidence="1" id="KW-0732">Signal</keyword>
<feature type="chain" id="PRO_5043482006" evidence="1">
    <location>
        <begin position="24"/>
        <end position="459"/>
    </location>
</feature>
<accession>A0AAU8AMX2</accession>
<proteinExistence type="predicted"/>
<dbReference type="AlphaFoldDB" id="A0AAU8AMX2"/>
<dbReference type="PANTHER" id="PTHR47197:SF3">
    <property type="entry name" value="DIHYDRO-HEME D1 DEHYDROGENASE"/>
    <property type="match status" value="1"/>
</dbReference>
<protein>
    <submittedName>
        <fullName evidence="2">YncE family protein</fullName>
    </submittedName>
</protein>
<dbReference type="InterPro" id="IPR011048">
    <property type="entry name" value="Haem_d1_sf"/>
</dbReference>
<dbReference type="InterPro" id="IPR051200">
    <property type="entry name" value="Host-pathogen_enzymatic-act"/>
</dbReference>
<dbReference type="Gene3D" id="2.130.10.10">
    <property type="entry name" value="YVTN repeat-like/Quinoprotein amine dehydrogenase"/>
    <property type="match status" value="1"/>
</dbReference>
<dbReference type="PANTHER" id="PTHR47197">
    <property type="entry name" value="PROTEIN NIRF"/>
    <property type="match status" value="1"/>
</dbReference>
<dbReference type="EMBL" id="CP123385">
    <property type="protein sequence ID" value="XCC95891.1"/>
    <property type="molecule type" value="Genomic_DNA"/>
</dbReference>
<evidence type="ECO:0000313" key="2">
    <source>
        <dbReference type="EMBL" id="XCC95891.1"/>
    </source>
</evidence>
<dbReference type="RefSeq" id="WP_353474758.1">
    <property type="nucleotide sequence ID" value="NZ_CP123385.1"/>
</dbReference>
<evidence type="ECO:0000256" key="1">
    <source>
        <dbReference type="SAM" id="SignalP"/>
    </source>
</evidence>
<dbReference type="SUPFAM" id="SSF51004">
    <property type="entry name" value="C-terminal (heme d1) domain of cytochrome cd1-nitrite reductase"/>
    <property type="match status" value="1"/>
</dbReference>
<dbReference type="InterPro" id="IPR015943">
    <property type="entry name" value="WD40/YVTN_repeat-like_dom_sf"/>
</dbReference>
<name>A0AAU8AMX2_9RHOB</name>
<reference evidence="2" key="1">
    <citation type="submission" date="2023-02" db="EMBL/GenBank/DDBJ databases">
        <title>Description and genomic characterization of Salipiger bruguierae sp. nov., isolated from the sediment of mangrove plant Bruguiera sexangula.</title>
        <authorList>
            <person name="Long M."/>
        </authorList>
    </citation>
    <scope>NUCLEOTIDE SEQUENCE</scope>
    <source>
        <strain evidence="2">H15</strain>
    </source>
</reference>
<organism evidence="2">
    <name type="scientific">Alloyangia sp. H15</name>
    <dbReference type="NCBI Taxonomy" id="3029062"/>
    <lineage>
        <taxon>Bacteria</taxon>
        <taxon>Pseudomonadati</taxon>
        <taxon>Pseudomonadota</taxon>
        <taxon>Alphaproteobacteria</taxon>
        <taxon>Rhodobacterales</taxon>
        <taxon>Roseobacteraceae</taxon>
        <taxon>Alloyangia</taxon>
    </lineage>
</organism>
<sequence length="459" mass="47425">MSLATALRSGVCGLALSALMAGAALCDPFTGLAKGFDGQLMAAGQNRAPITAGSTAEVRGKGFVPGQSVVLRQNGVALNDGAAVTVDEKGEFSTEVSIPEGAEPGLYPVVAEISNPDFATTLELKVSPVLADTGTLSITSQKLAPGLYQVAETPDALYVTSAVGRPPVTESKLMKLDPQTFEILAEVTPEEAPDSADGRDGGVFAVYGVGVDEAQGQVWVTNTRQNSVAVYSAEDLSLIKQFAPDSVPHPRDALAHDGKVYVTATFEPTIHVFDAATLEELAPIELSSGKRGERFGTASMHIDAASGTLYVVSLDTDEVAKVDLASGEETAVYALPLSKRTIGVGYDAKTDRIFTAGVDTDNVLILDAKTGETLHDVAVGSGPLNIAFDPATDLAWVAVRGSDSLVAVSPEGEVVAKAQIGSFPNHLIAAAGGGVYVVNKSKGQDDATGDHISRVTLGQ</sequence>
<feature type="signal peptide" evidence="1">
    <location>
        <begin position="1"/>
        <end position="23"/>
    </location>
</feature>
<gene>
    <name evidence="2" type="ORF">PVT71_14410</name>
</gene>